<protein>
    <recommendedName>
        <fullName evidence="1">DUF7905 domain-containing protein</fullName>
    </recommendedName>
</protein>
<gene>
    <name evidence="2" type="ORF">Daus18300_005851</name>
</gene>
<evidence type="ECO:0000313" key="2">
    <source>
        <dbReference type="EMBL" id="KAL1868717.1"/>
    </source>
</evidence>
<name>A0ABR3WZ03_9PEZI</name>
<evidence type="ECO:0000259" key="1">
    <source>
        <dbReference type="Pfam" id="PF25482"/>
    </source>
</evidence>
<dbReference type="Proteomes" id="UP001583177">
    <property type="component" value="Unassembled WGS sequence"/>
</dbReference>
<evidence type="ECO:0000313" key="3">
    <source>
        <dbReference type="Proteomes" id="UP001583177"/>
    </source>
</evidence>
<organism evidence="2 3">
    <name type="scientific">Diaporthe australafricana</name>
    <dbReference type="NCBI Taxonomy" id="127596"/>
    <lineage>
        <taxon>Eukaryota</taxon>
        <taxon>Fungi</taxon>
        <taxon>Dikarya</taxon>
        <taxon>Ascomycota</taxon>
        <taxon>Pezizomycotina</taxon>
        <taxon>Sordariomycetes</taxon>
        <taxon>Sordariomycetidae</taxon>
        <taxon>Diaporthales</taxon>
        <taxon>Diaporthaceae</taxon>
        <taxon>Diaporthe</taxon>
    </lineage>
</organism>
<reference evidence="2 3" key="1">
    <citation type="journal article" date="2024" name="IMA Fungus">
        <title>IMA Genome - F19 : A genome assembly and annotation guide to empower mycologists, including annotated draft genome sequences of Ceratocystis pirilliformis, Diaporthe australafricana, Fusarium ophioides, Paecilomyces lecythidis, and Sporothrix stenoceras.</title>
        <authorList>
            <person name="Aylward J."/>
            <person name="Wilson A.M."/>
            <person name="Visagie C.M."/>
            <person name="Spraker J."/>
            <person name="Barnes I."/>
            <person name="Buitendag C."/>
            <person name="Ceriani C."/>
            <person name="Del Mar Angel L."/>
            <person name="du Plessis D."/>
            <person name="Fuchs T."/>
            <person name="Gasser K."/>
            <person name="Kramer D."/>
            <person name="Li W."/>
            <person name="Munsamy K."/>
            <person name="Piso A."/>
            <person name="Price J.L."/>
            <person name="Sonnekus B."/>
            <person name="Thomas C."/>
            <person name="van der Nest A."/>
            <person name="van Dijk A."/>
            <person name="van Heerden A."/>
            <person name="van Vuuren N."/>
            <person name="Yilmaz N."/>
            <person name="Duong T.A."/>
            <person name="van der Merwe N.A."/>
            <person name="Wingfield M.J."/>
            <person name="Wingfield B.D."/>
        </authorList>
    </citation>
    <scope>NUCLEOTIDE SEQUENCE [LARGE SCALE GENOMIC DNA]</scope>
    <source>
        <strain evidence="2 3">CMW 18300</strain>
    </source>
</reference>
<sequence>MSPPRGLQSADMHNALMRKGHDPRRNHLQLNADIKKVEKNRFLGNTPDTTVQECLMALPCNIVAEDFIDETDSTTKLALAEIKTAYNVWLKFDHGDHCVTLSGESMDNLNLAKNALQAFLLSVNQDVQSKTIILTHHSIAATQIPVEIRSINTEHSAYRPSIEVAPIEEDLIDLSDDVYERNVRNFAHGLDGQGPDEVSDVALDDLANQFDAAVREAGKRLRPVAGELRVRAHMGVFTIKKRQAKKEKYQSDKELASFLKTGANRGYVSVGHKLGNEAWAARMLEIIYQTEDLNNSATAQFLAADPTAVTIRDIKPSFTLFLFAKDLKIEADVAYDRIYRPQPTVTSVRAFSFSRDKVVEVATSCPKRKFDWHVSVEAESPASRIPAELMDFITRGLKFKGPVSSKSAIDDDFPLTGMNTSLLRAASIDKVACKVFWTFQAADKPYCLEVAVYHEWGAGFLEDVHPLNQWKTLDTAGVPQPVKSCGVSFYGQEWDERMQEINKPGGGRQADFAHGFPDLFVTGDSAGGVEQFLQEMQRLHDFTELATVTGQI</sequence>
<dbReference type="InterPro" id="IPR057227">
    <property type="entry name" value="DUF7905"/>
</dbReference>
<accession>A0ABR3WZ03</accession>
<dbReference type="EMBL" id="JAWRVE010000044">
    <property type="protein sequence ID" value="KAL1868717.1"/>
    <property type="molecule type" value="Genomic_DNA"/>
</dbReference>
<proteinExistence type="predicted"/>
<dbReference type="Pfam" id="PF25482">
    <property type="entry name" value="DUF7905"/>
    <property type="match status" value="1"/>
</dbReference>
<keyword evidence="3" id="KW-1185">Reference proteome</keyword>
<comment type="caution">
    <text evidence="2">The sequence shown here is derived from an EMBL/GenBank/DDBJ whole genome shotgun (WGS) entry which is preliminary data.</text>
</comment>
<feature type="domain" description="DUF7905" evidence="1">
    <location>
        <begin position="212"/>
        <end position="514"/>
    </location>
</feature>